<evidence type="ECO:0000313" key="7">
    <source>
        <dbReference type="Proteomes" id="UP000063953"/>
    </source>
</evidence>
<evidence type="ECO:0000256" key="1">
    <source>
        <dbReference type="ARBA" id="ARBA00004389"/>
    </source>
</evidence>
<organism evidence="6 7">
    <name type="scientific">Thiopseudomonas alkaliphila</name>
    <dbReference type="NCBI Taxonomy" id="1697053"/>
    <lineage>
        <taxon>Bacteria</taxon>
        <taxon>Pseudomonadati</taxon>
        <taxon>Pseudomonadota</taxon>
        <taxon>Gammaproteobacteria</taxon>
        <taxon>Pseudomonadales</taxon>
        <taxon>Pseudomonadaceae</taxon>
        <taxon>Thiopseudomonas</taxon>
    </lineage>
</organism>
<protein>
    <recommendedName>
        <fullName evidence="8">Oligosaccharide biosynthesis protein Alg14</fullName>
    </recommendedName>
</protein>
<keyword evidence="7" id="KW-1185">Reference proteome</keyword>
<evidence type="ECO:0000256" key="2">
    <source>
        <dbReference type="ARBA" id="ARBA00022692"/>
    </source>
</evidence>
<dbReference type="Pfam" id="PF08660">
    <property type="entry name" value="Alg14"/>
    <property type="match status" value="1"/>
</dbReference>
<dbReference type="NCBIfam" id="NF041549">
    <property type="entry name" value="PssD"/>
    <property type="match status" value="1"/>
</dbReference>
<comment type="subcellular location">
    <subcellularLocation>
        <location evidence="1">Endoplasmic reticulum membrane</location>
        <topology evidence="1">Single-pass membrane protein</topology>
    </subcellularLocation>
</comment>
<keyword evidence="3" id="KW-0256">Endoplasmic reticulum</keyword>
<sequence>MISSGGGHLNELYKIIDILDGYQIFLITEKTKINTSKNLRKVMYLPKGGRENIFLFSLKFILNIILSFYRMCRYKPDCVISTGAHTAVPSIILARLLRVKTVYIESYARVREPSLTGRLVYAYVDIFYVQWPEMILHYPKARYIGALY</sequence>
<evidence type="ECO:0000256" key="3">
    <source>
        <dbReference type="ARBA" id="ARBA00022824"/>
    </source>
</evidence>
<dbReference type="PANTHER" id="PTHR12154:SF4">
    <property type="entry name" value="UDP-N-ACETYLGLUCOSAMINE TRANSFERASE SUBUNIT ALG14 HOMOLOG"/>
    <property type="match status" value="1"/>
</dbReference>
<reference evidence="6 7" key="1">
    <citation type="journal article" date="2015" name="Genome Announc.">
        <title>Genome Sequences of Oblitimonas alkaliphila gen. nov. sp. nov. (Proposed), a Novel Bacterium of the Pseudomonadaceae Family.</title>
        <authorList>
            <person name="Lauer A.C."/>
            <person name="Nicholson A.C."/>
            <person name="Humrighouse B.W."/>
            <person name="Emery B."/>
            <person name="Drobish A."/>
            <person name="Juieng P."/>
            <person name="Loparev V."/>
            <person name="McQuiston J.R."/>
        </authorList>
    </citation>
    <scope>NUCLEOTIDE SEQUENCE [LARGE SCALE GENOMIC DNA]</scope>
    <source>
        <strain evidence="6 7">E5571</strain>
    </source>
</reference>
<keyword evidence="4" id="KW-1133">Transmembrane helix</keyword>
<evidence type="ECO:0000256" key="5">
    <source>
        <dbReference type="ARBA" id="ARBA00023136"/>
    </source>
</evidence>
<dbReference type="AlphaFoldDB" id="A0A0K1XHI3"/>
<evidence type="ECO:0000313" key="6">
    <source>
        <dbReference type="EMBL" id="AKX60628.1"/>
    </source>
</evidence>
<keyword evidence="5" id="KW-0472">Membrane</keyword>
<dbReference type="InterPro" id="IPR013969">
    <property type="entry name" value="Oligosacch_biosynth_Alg14"/>
</dbReference>
<dbReference type="GO" id="GO:0006488">
    <property type="term" value="P:dolichol-linked oligosaccharide biosynthetic process"/>
    <property type="evidence" value="ECO:0007669"/>
    <property type="project" value="InterPro"/>
</dbReference>
<evidence type="ECO:0000256" key="4">
    <source>
        <dbReference type="ARBA" id="ARBA00022989"/>
    </source>
</evidence>
<dbReference type="SUPFAM" id="SSF53756">
    <property type="entry name" value="UDP-Glycosyltransferase/glycogen phosphorylase"/>
    <property type="match status" value="1"/>
</dbReference>
<accession>A0A0K1XHI3</accession>
<dbReference type="EMBL" id="CP012365">
    <property type="protein sequence ID" value="AKX60628.1"/>
    <property type="molecule type" value="Genomic_DNA"/>
</dbReference>
<dbReference type="Gene3D" id="3.40.50.2000">
    <property type="entry name" value="Glycogen Phosphorylase B"/>
    <property type="match status" value="1"/>
</dbReference>
<proteinExistence type="predicted"/>
<dbReference type="GO" id="GO:0004577">
    <property type="term" value="F:N-acetylglucosaminyldiphosphodolichol N-acetylglucosaminyltransferase activity"/>
    <property type="evidence" value="ECO:0007669"/>
    <property type="project" value="TreeGrafter"/>
</dbReference>
<dbReference type="PANTHER" id="PTHR12154">
    <property type="entry name" value="GLYCOSYL TRANSFERASE-RELATED"/>
    <property type="match status" value="1"/>
</dbReference>
<dbReference type="Proteomes" id="UP000063953">
    <property type="component" value="Chromosome"/>
</dbReference>
<evidence type="ECO:0008006" key="8">
    <source>
        <dbReference type="Google" id="ProtNLM"/>
    </source>
</evidence>
<keyword evidence="2" id="KW-0812">Transmembrane</keyword>
<name>A0A0K1XHI3_9GAMM</name>
<gene>
    <name evidence="6" type="ORF">AKN88_08935</name>
</gene>